<dbReference type="GO" id="GO:0003735">
    <property type="term" value="F:structural constituent of ribosome"/>
    <property type="evidence" value="ECO:0007669"/>
    <property type="project" value="TreeGrafter"/>
</dbReference>
<dbReference type="InterPro" id="IPR036164">
    <property type="entry name" value="bL21-like_sf"/>
</dbReference>
<dbReference type="SUPFAM" id="SSF141091">
    <property type="entry name" value="L21p-like"/>
    <property type="match status" value="1"/>
</dbReference>
<dbReference type="InterPro" id="IPR028909">
    <property type="entry name" value="bL21-like"/>
</dbReference>
<comment type="similarity">
    <text evidence="1">Belongs to the bacterial ribosomal protein bL21 family.</text>
</comment>
<dbReference type="eggNOG" id="KOG0453">
    <property type="taxonomic scope" value="Eukaryota"/>
</dbReference>
<dbReference type="Proteomes" id="UP000007796">
    <property type="component" value="Unassembled WGS sequence"/>
</dbReference>
<dbReference type="HOGENOM" id="CLU_061463_0_0_1"/>
<evidence type="ECO:0000256" key="1">
    <source>
        <dbReference type="ARBA" id="ARBA00008563"/>
    </source>
</evidence>
<dbReference type="OrthoDB" id="5994at2759"/>
<dbReference type="PANTHER" id="PTHR21349:SF0">
    <property type="entry name" value="LARGE RIBOSOMAL SUBUNIT PROTEIN BL21M"/>
    <property type="match status" value="1"/>
</dbReference>
<reference evidence="3 4" key="1">
    <citation type="journal article" date="2011" name="Proc. Natl. Acad. Sci. U.S.A.">
        <title>Genome and transcriptome analyses of the mountain pine beetle-fungal symbiont Grosmannia clavigera, a lodgepole pine pathogen.</title>
        <authorList>
            <person name="DiGuistini S."/>
            <person name="Wang Y."/>
            <person name="Liao N.Y."/>
            <person name="Taylor G."/>
            <person name="Tanguay P."/>
            <person name="Feau N."/>
            <person name="Henrissat B."/>
            <person name="Chan S.K."/>
            <person name="Hesse-Orce U."/>
            <person name="Alamouti S.M."/>
            <person name="Tsui C.K.M."/>
            <person name="Docking R.T."/>
            <person name="Levasseur A."/>
            <person name="Haridas S."/>
            <person name="Robertson G."/>
            <person name="Birol I."/>
            <person name="Holt R.A."/>
            <person name="Marra M.A."/>
            <person name="Hamelin R.C."/>
            <person name="Hirst M."/>
            <person name="Jones S.J.M."/>
            <person name="Bohlmann J."/>
            <person name="Breuil C."/>
        </authorList>
    </citation>
    <scope>NUCLEOTIDE SEQUENCE [LARGE SCALE GENOMIC DNA]</scope>
    <source>
        <strain evidence="4">kw1407 / UAMH 11150</strain>
    </source>
</reference>
<dbReference type="InParanoid" id="F0XRR1"/>
<gene>
    <name evidence="3" type="ORF">CMQ_7959</name>
</gene>
<keyword evidence="4" id="KW-1185">Reference proteome</keyword>
<protein>
    <recommendedName>
        <fullName evidence="2">Large ribosomal subunit protein bL21m</fullName>
    </recommendedName>
</protein>
<dbReference type="AlphaFoldDB" id="F0XRR1"/>
<dbReference type="STRING" id="655863.F0XRR1"/>
<sequence length="250" mass="26526">MSGPTLCTLRGALRQSQRGASVLSLQPACLRCVQSSGAATSWARHLSTGRRKPVQVRSSLPAPTQTQLRMRTEQTRSYATPVPDSFAVPSVDKEAATAAPTLSVSLASILQQMSASAAPSHPSVYATVHIYGRPYLVTPGDRLRLPFRMAGVQPGDVLHLDRVGVVGSRSVTAVGGVTGAGGGGPEGEGIQRGGHVPGVSVTAVVLGLETEPLRLLVKKKRRNRRKKTVRSKHQYTVLRIQDVRLGDESA</sequence>
<accession>F0XRR1</accession>
<dbReference type="GO" id="GO:0005762">
    <property type="term" value="C:mitochondrial large ribosomal subunit"/>
    <property type="evidence" value="ECO:0007669"/>
    <property type="project" value="TreeGrafter"/>
</dbReference>
<evidence type="ECO:0000256" key="2">
    <source>
        <dbReference type="ARBA" id="ARBA00044129"/>
    </source>
</evidence>
<organism evidence="4">
    <name type="scientific">Grosmannia clavigera (strain kw1407 / UAMH 11150)</name>
    <name type="common">Blue stain fungus</name>
    <name type="synonym">Graphiocladiella clavigera</name>
    <dbReference type="NCBI Taxonomy" id="655863"/>
    <lineage>
        <taxon>Eukaryota</taxon>
        <taxon>Fungi</taxon>
        <taxon>Dikarya</taxon>
        <taxon>Ascomycota</taxon>
        <taxon>Pezizomycotina</taxon>
        <taxon>Sordariomycetes</taxon>
        <taxon>Sordariomycetidae</taxon>
        <taxon>Ophiostomatales</taxon>
        <taxon>Ophiostomataceae</taxon>
        <taxon>Leptographium</taxon>
    </lineage>
</organism>
<name>F0XRR1_GROCL</name>
<dbReference type="GeneID" id="25981560"/>
<evidence type="ECO:0000313" key="3">
    <source>
        <dbReference type="EMBL" id="EFW99591.1"/>
    </source>
</evidence>
<proteinExistence type="inferred from homology"/>
<evidence type="ECO:0000313" key="4">
    <source>
        <dbReference type="Proteomes" id="UP000007796"/>
    </source>
</evidence>
<dbReference type="EMBL" id="GL629990">
    <property type="protein sequence ID" value="EFW99591.1"/>
    <property type="molecule type" value="Genomic_DNA"/>
</dbReference>
<dbReference type="PANTHER" id="PTHR21349">
    <property type="entry name" value="50S RIBOSOMAL PROTEIN L21"/>
    <property type="match status" value="1"/>
</dbReference>
<dbReference type="RefSeq" id="XP_014169074.1">
    <property type="nucleotide sequence ID" value="XM_014313599.1"/>
</dbReference>